<comment type="caution">
    <text evidence="1">The sequence shown here is derived from an EMBL/GenBank/DDBJ whole genome shotgun (WGS) entry which is preliminary data.</text>
</comment>
<dbReference type="EMBL" id="JAVHJO010000005">
    <property type="protein sequence ID" value="KAK6540439.1"/>
    <property type="molecule type" value="Genomic_DNA"/>
</dbReference>
<organism evidence="1 2">
    <name type="scientific">Orbilia ellipsospora</name>
    <dbReference type="NCBI Taxonomy" id="2528407"/>
    <lineage>
        <taxon>Eukaryota</taxon>
        <taxon>Fungi</taxon>
        <taxon>Dikarya</taxon>
        <taxon>Ascomycota</taxon>
        <taxon>Pezizomycotina</taxon>
        <taxon>Orbiliomycetes</taxon>
        <taxon>Orbiliales</taxon>
        <taxon>Orbiliaceae</taxon>
        <taxon>Orbilia</taxon>
    </lineage>
</organism>
<protein>
    <recommendedName>
        <fullName evidence="3">Capsid protein</fullName>
    </recommendedName>
</protein>
<reference evidence="1 2" key="1">
    <citation type="submission" date="2019-10" db="EMBL/GenBank/DDBJ databases">
        <authorList>
            <person name="Palmer J.M."/>
        </authorList>
    </citation>
    <scope>NUCLEOTIDE SEQUENCE [LARGE SCALE GENOMIC DNA]</scope>
    <source>
        <strain evidence="1 2">TWF694</strain>
    </source>
</reference>
<keyword evidence="2" id="KW-1185">Reference proteome</keyword>
<evidence type="ECO:0008006" key="3">
    <source>
        <dbReference type="Google" id="ProtNLM"/>
    </source>
</evidence>
<evidence type="ECO:0000313" key="2">
    <source>
        <dbReference type="Proteomes" id="UP001365542"/>
    </source>
</evidence>
<dbReference type="Proteomes" id="UP001365542">
    <property type="component" value="Unassembled WGS sequence"/>
</dbReference>
<gene>
    <name evidence="1" type="ORF">TWF694_009234</name>
</gene>
<accession>A0AAV9XEZ3</accession>
<proteinExistence type="predicted"/>
<name>A0AAV9XEZ3_9PEZI</name>
<evidence type="ECO:0000313" key="1">
    <source>
        <dbReference type="EMBL" id="KAK6540439.1"/>
    </source>
</evidence>
<sequence length="343" mass="39361">MSNTSKPATKAKQISNQKKDLTSFSSDLDIVYVEDTVDETNYSNENKMAPRTMKCSRFTDEYLTSGAGAPVGHNLIAINSPRTHQDTQQQIWNQSSKGWPSSPPRYIHPYSNWAWDFKYINIHESQTLDSRHNLFKGVLAKLNDWTLNAIFTDQMGSTQKYSERGMERTATILDNRFAQIPSFTGLQTLAQQLYAAVTPLISFNVNFLKFIKALLDLTCIFQRQIITGPMNRAITRYLTISNQKKDHLLDIIELRMKPESGKRGTSKYRAFNFPKFHAMAHYPAQIALFGSMDGYTTDTTEALHQIRVLRPYKNTNRRGWEAQITGFNTRDVKVRAYGEYLKI</sequence>
<dbReference type="AlphaFoldDB" id="A0AAV9XEZ3"/>